<reference evidence="3 4" key="1">
    <citation type="submission" date="2015-06" db="EMBL/GenBank/DDBJ databases">
        <title>Draft genome of the ant-associated black yeast Phialophora attae CBS 131958.</title>
        <authorList>
            <person name="Moreno L.F."/>
            <person name="Stielow B.J."/>
            <person name="de Hoog S."/>
            <person name="Vicente V.A."/>
            <person name="Weiss V.A."/>
            <person name="de Vries M."/>
            <person name="Cruz L.M."/>
            <person name="Souza E.M."/>
        </authorList>
    </citation>
    <scope>NUCLEOTIDE SEQUENCE [LARGE SCALE GENOMIC DNA]</scope>
    <source>
        <strain evidence="3 4">CBS 131958</strain>
    </source>
</reference>
<dbReference type="PANTHER" id="PTHR47260">
    <property type="entry name" value="UPF0644 PROTEIN PB2B4.06"/>
    <property type="match status" value="1"/>
</dbReference>
<proteinExistence type="predicted"/>
<evidence type="ECO:0000313" key="3">
    <source>
        <dbReference type="EMBL" id="KPI45477.1"/>
    </source>
</evidence>
<feature type="region of interest" description="Disordered" evidence="1">
    <location>
        <begin position="20"/>
        <end position="44"/>
    </location>
</feature>
<dbReference type="CDD" id="cd03443">
    <property type="entry name" value="PaaI_thioesterase"/>
    <property type="match status" value="1"/>
</dbReference>
<dbReference type="InterPro" id="IPR029069">
    <property type="entry name" value="HotDog_dom_sf"/>
</dbReference>
<dbReference type="AlphaFoldDB" id="A0A0N1HBD5"/>
<dbReference type="STRING" id="1664694.A0A0N1HBD5"/>
<dbReference type="VEuPathDB" id="FungiDB:AB675_355"/>
<evidence type="ECO:0000313" key="4">
    <source>
        <dbReference type="Proteomes" id="UP000038010"/>
    </source>
</evidence>
<organism evidence="3 4">
    <name type="scientific">Cyphellophora attinorum</name>
    <dbReference type="NCBI Taxonomy" id="1664694"/>
    <lineage>
        <taxon>Eukaryota</taxon>
        <taxon>Fungi</taxon>
        <taxon>Dikarya</taxon>
        <taxon>Ascomycota</taxon>
        <taxon>Pezizomycotina</taxon>
        <taxon>Eurotiomycetes</taxon>
        <taxon>Chaetothyriomycetidae</taxon>
        <taxon>Chaetothyriales</taxon>
        <taxon>Cyphellophoraceae</taxon>
        <taxon>Cyphellophora</taxon>
    </lineage>
</organism>
<feature type="compositionally biased region" description="Polar residues" evidence="1">
    <location>
        <begin position="34"/>
        <end position="44"/>
    </location>
</feature>
<feature type="domain" description="Thioesterase" evidence="2">
    <location>
        <begin position="106"/>
        <end position="174"/>
    </location>
</feature>
<keyword evidence="4" id="KW-1185">Reference proteome</keyword>
<protein>
    <recommendedName>
        <fullName evidence="2">Thioesterase domain-containing protein</fullName>
    </recommendedName>
</protein>
<name>A0A0N1HBD5_9EURO</name>
<dbReference type="OrthoDB" id="506431at2759"/>
<comment type="caution">
    <text evidence="3">The sequence shown here is derived from an EMBL/GenBank/DDBJ whole genome shotgun (WGS) entry which is preliminary data.</text>
</comment>
<accession>A0A0N1HBD5</accession>
<dbReference type="Proteomes" id="UP000038010">
    <property type="component" value="Unassembled WGS sequence"/>
</dbReference>
<dbReference type="PANTHER" id="PTHR47260:SF3">
    <property type="entry name" value="THIOESTERASE FAMILY PROTEIN (AFU_ORTHOLOGUE AFUA_7G03960)"/>
    <property type="match status" value="1"/>
</dbReference>
<dbReference type="InterPro" id="IPR006683">
    <property type="entry name" value="Thioestr_dom"/>
</dbReference>
<dbReference type="Pfam" id="PF03061">
    <property type="entry name" value="4HBT"/>
    <property type="match status" value="1"/>
</dbReference>
<dbReference type="RefSeq" id="XP_018005440.1">
    <property type="nucleotide sequence ID" value="XM_018143620.1"/>
</dbReference>
<dbReference type="GeneID" id="28735489"/>
<dbReference type="Gene3D" id="3.10.129.10">
    <property type="entry name" value="Hotdog Thioesterase"/>
    <property type="match status" value="1"/>
</dbReference>
<evidence type="ECO:0000256" key="1">
    <source>
        <dbReference type="SAM" id="MobiDB-lite"/>
    </source>
</evidence>
<sequence length="196" mass="20557">MADNHPDFDVSWIRELLSQPDTRPLTNPPGHPQSKPSPGVSNSLFSETLAANSPDAIRAQFMFTRPVPIADPTTSSSSATISSPTTQPVEQCMLVSLGRGVDGKLGRAHGGFSALLLDHVLGRTAAVESGATAPATATMTVDYKAPVDTPGVVLVRGWLEKLEGRKAWVCGTVEGEGAKVMATGRALFIAPKIGKI</sequence>
<dbReference type="InterPro" id="IPR052061">
    <property type="entry name" value="PTE-AB_protein"/>
</dbReference>
<gene>
    <name evidence="3" type="ORF">AB675_355</name>
</gene>
<evidence type="ECO:0000259" key="2">
    <source>
        <dbReference type="Pfam" id="PF03061"/>
    </source>
</evidence>
<dbReference type="SUPFAM" id="SSF54637">
    <property type="entry name" value="Thioesterase/thiol ester dehydrase-isomerase"/>
    <property type="match status" value="1"/>
</dbReference>
<dbReference type="EMBL" id="LFJN01000001">
    <property type="protein sequence ID" value="KPI45477.1"/>
    <property type="molecule type" value="Genomic_DNA"/>
</dbReference>